<protein>
    <submittedName>
        <fullName evidence="7">Alpha-endosulfine</fullName>
    </submittedName>
</protein>
<keyword evidence="3 4" id="KW-0650">Protein phosphatase inhibitor</keyword>
<evidence type="ECO:0000256" key="1">
    <source>
        <dbReference type="ARBA" id="ARBA00010520"/>
    </source>
</evidence>
<evidence type="ECO:0000313" key="6">
    <source>
        <dbReference type="Proteomes" id="UP000192223"/>
    </source>
</evidence>
<dbReference type="PANTHER" id="PTHR10358">
    <property type="entry name" value="ENDOSULFINE"/>
    <property type="match status" value="1"/>
</dbReference>
<keyword evidence="4" id="KW-0132">Cell division</keyword>
<dbReference type="RefSeq" id="XP_025831206.1">
    <property type="nucleotide sequence ID" value="XM_025975421.1"/>
</dbReference>
<comment type="subcellular location">
    <subcellularLocation>
        <location evidence="4">Cytoplasm</location>
    </subcellularLocation>
</comment>
<dbReference type="Proteomes" id="UP000192223">
    <property type="component" value="Unplaced"/>
</dbReference>
<gene>
    <name evidence="7" type="primary">LOC108742314</name>
</gene>
<keyword evidence="4" id="KW-0131">Cell cycle</keyword>
<comment type="similarity">
    <text evidence="1 4">Belongs to the endosulfine family.</text>
</comment>
<dbReference type="CTD" id="39554"/>
<keyword evidence="2 4" id="KW-0498">Mitosis</keyword>
<dbReference type="OrthoDB" id="5949865at2759"/>
<dbReference type="FunCoup" id="A0A7F5R0M7">
    <property type="interactions" value="1533"/>
</dbReference>
<evidence type="ECO:0000256" key="2">
    <source>
        <dbReference type="ARBA" id="ARBA00022776"/>
    </source>
</evidence>
<keyword evidence="4" id="KW-0963">Cytoplasm</keyword>
<comment type="function">
    <text evidence="4">Protein phosphatase inhibitor that specifically inhibits protein phosphatase 2A (PP2A) during mitosis.</text>
</comment>
<dbReference type="InterPro" id="IPR006760">
    <property type="entry name" value="Endosulphine"/>
</dbReference>
<organism evidence="6 7">
    <name type="scientific">Agrilus planipennis</name>
    <name type="common">Emerald ash borer</name>
    <name type="synonym">Agrilus marcopoli</name>
    <dbReference type="NCBI Taxonomy" id="224129"/>
    <lineage>
        <taxon>Eukaryota</taxon>
        <taxon>Metazoa</taxon>
        <taxon>Ecdysozoa</taxon>
        <taxon>Arthropoda</taxon>
        <taxon>Hexapoda</taxon>
        <taxon>Insecta</taxon>
        <taxon>Pterygota</taxon>
        <taxon>Neoptera</taxon>
        <taxon>Endopterygota</taxon>
        <taxon>Coleoptera</taxon>
        <taxon>Polyphaga</taxon>
        <taxon>Elateriformia</taxon>
        <taxon>Buprestoidea</taxon>
        <taxon>Buprestidae</taxon>
        <taxon>Agrilinae</taxon>
        <taxon>Agrilus</taxon>
    </lineage>
</organism>
<feature type="compositionally biased region" description="Basic and acidic residues" evidence="5">
    <location>
        <begin position="18"/>
        <end position="27"/>
    </location>
</feature>
<evidence type="ECO:0000256" key="4">
    <source>
        <dbReference type="RuleBase" id="RU363120"/>
    </source>
</evidence>
<keyword evidence="6" id="KW-1185">Reference proteome</keyword>
<dbReference type="AlphaFoldDB" id="A0A7F5R0M7"/>
<evidence type="ECO:0000256" key="3">
    <source>
        <dbReference type="ARBA" id="ARBA00023272"/>
    </source>
</evidence>
<reference evidence="7" key="1">
    <citation type="submission" date="2025-08" db="UniProtKB">
        <authorList>
            <consortium name="RefSeq"/>
        </authorList>
    </citation>
    <scope>IDENTIFICATION</scope>
    <source>
        <tissue evidence="7">Entire body</tissue>
    </source>
</reference>
<dbReference type="InParanoid" id="A0A7F5R0M7"/>
<evidence type="ECO:0000256" key="5">
    <source>
        <dbReference type="SAM" id="MobiDB-lite"/>
    </source>
</evidence>
<dbReference type="PANTHER" id="PTHR10358:SF6">
    <property type="entry name" value="ENDOSULFINE, ISOFORM A"/>
    <property type="match status" value="1"/>
</dbReference>
<evidence type="ECO:0000313" key="7">
    <source>
        <dbReference type="RefSeq" id="XP_025831206.1"/>
    </source>
</evidence>
<accession>A0A7F5R0M7</accession>
<proteinExistence type="inferred from homology"/>
<dbReference type="Pfam" id="PF04667">
    <property type="entry name" value="Endosulfine"/>
    <property type="match status" value="1"/>
</dbReference>
<dbReference type="KEGG" id="apln:108742314"/>
<dbReference type="GO" id="GO:0005737">
    <property type="term" value="C:cytoplasm"/>
    <property type="evidence" value="ECO:0007669"/>
    <property type="project" value="UniProtKB-SubCell"/>
</dbReference>
<sequence length="121" mass="13369">MSEEKSEQEQTPELSAHQLEKLEEQKLRSKYPGGLGTSNPDRSLGGHSAFLQKRLAKGQKFFDSGDYQMAKQKMGNINKPQLKVAVPVNPYATGDAIPTPETVPIRKTSIIQQTKFTPNVG</sequence>
<dbReference type="GO" id="GO:0004864">
    <property type="term" value="F:protein phosphatase inhibitor activity"/>
    <property type="evidence" value="ECO:0007669"/>
    <property type="project" value="UniProtKB-KW"/>
</dbReference>
<feature type="region of interest" description="Disordered" evidence="5">
    <location>
        <begin position="1"/>
        <end position="46"/>
    </location>
</feature>
<name>A0A7F5R0M7_AGRPL</name>
<dbReference type="GeneID" id="108742314"/>
<dbReference type="GO" id="GO:0051301">
    <property type="term" value="P:cell division"/>
    <property type="evidence" value="ECO:0007669"/>
    <property type="project" value="UniProtKB-KW"/>
</dbReference>